<keyword evidence="3" id="KW-1185">Reference proteome</keyword>
<keyword evidence="1" id="KW-0812">Transmembrane</keyword>
<protein>
    <submittedName>
        <fullName evidence="2">Protein ILM1</fullName>
    </submittedName>
</protein>
<feature type="transmembrane region" description="Helical" evidence="1">
    <location>
        <begin position="115"/>
        <end position="133"/>
    </location>
</feature>
<gene>
    <name evidence="2" type="primary">ILM1_1</name>
    <name evidence="2" type="ORF">Cantr_08484</name>
</gene>
<evidence type="ECO:0000313" key="2">
    <source>
        <dbReference type="EMBL" id="RCK60829.1"/>
    </source>
</evidence>
<comment type="caution">
    <text evidence="2">The sequence shown here is derived from an EMBL/GenBank/DDBJ whole genome shotgun (WGS) entry which is preliminary data.</text>
</comment>
<dbReference type="STRING" id="5486.A0A367Y5D6"/>
<feature type="transmembrane region" description="Helical" evidence="1">
    <location>
        <begin position="9"/>
        <end position="25"/>
    </location>
</feature>
<dbReference type="Pfam" id="PF10311">
    <property type="entry name" value="Ilm1"/>
    <property type="match status" value="1"/>
</dbReference>
<keyword evidence="1" id="KW-1133">Transmembrane helix</keyword>
<evidence type="ECO:0000313" key="3">
    <source>
        <dbReference type="Proteomes" id="UP000253472"/>
    </source>
</evidence>
<reference evidence="2 3" key="1">
    <citation type="submission" date="2018-06" db="EMBL/GenBank/DDBJ databases">
        <title>Whole genome sequencing of Candida tropicalis (genome annotated by CSBL at Korea University).</title>
        <authorList>
            <person name="Ahn J."/>
        </authorList>
    </citation>
    <scope>NUCLEOTIDE SEQUENCE [LARGE SCALE GENOMIC DNA]</scope>
    <source>
        <strain evidence="2 3">ATCC 20962</strain>
    </source>
</reference>
<feature type="transmembrane region" description="Helical" evidence="1">
    <location>
        <begin position="90"/>
        <end position="109"/>
    </location>
</feature>
<accession>A0A367Y5D6</accession>
<proteinExistence type="predicted"/>
<feature type="transmembrane region" description="Helical" evidence="1">
    <location>
        <begin position="57"/>
        <end position="78"/>
    </location>
</feature>
<sequence>MQFLSSKTLLYIRIICLLTVAFYLVKDPDALSTAGFIVLLGQAMQVPLVRLGPENPILGMTAVVVVSTALSDLIPLLSENWSYFENLVPIRLSAYFILASYIYFVPASAVSNSLVVTFVLFEIWGNFLIYNNLRDEKYYRMKKYVEENKEEIIAAHDEQVRVVELDE</sequence>
<name>A0A367Y5D6_9ASCO</name>
<dbReference type="InterPro" id="IPR018815">
    <property type="entry name" value="Incr_loss_mito_DNA_1"/>
</dbReference>
<dbReference type="AlphaFoldDB" id="A0A367Y5D6"/>
<dbReference type="EMBL" id="QLNQ01000026">
    <property type="protein sequence ID" value="RCK60829.1"/>
    <property type="molecule type" value="Genomic_DNA"/>
</dbReference>
<dbReference type="PANTHER" id="PTHR28029">
    <property type="entry name" value="PROTEIN ILM1"/>
    <property type="match status" value="1"/>
</dbReference>
<keyword evidence="1" id="KW-0472">Membrane</keyword>
<dbReference type="PANTHER" id="PTHR28029:SF1">
    <property type="entry name" value="PROTEIN ILM1"/>
    <property type="match status" value="1"/>
</dbReference>
<dbReference type="OrthoDB" id="5299849at2759"/>
<evidence type="ECO:0000256" key="1">
    <source>
        <dbReference type="SAM" id="Phobius"/>
    </source>
</evidence>
<organism evidence="2 3">
    <name type="scientific">Candida viswanathii</name>
    <dbReference type="NCBI Taxonomy" id="5486"/>
    <lineage>
        <taxon>Eukaryota</taxon>
        <taxon>Fungi</taxon>
        <taxon>Dikarya</taxon>
        <taxon>Ascomycota</taxon>
        <taxon>Saccharomycotina</taxon>
        <taxon>Pichiomycetes</taxon>
        <taxon>Debaryomycetaceae</taxon>
        <taxon>Candida/Lodderomyces clade</taxon>
        <taxon>Candida</taxon>
    </lineage>
</organism>
<dbReference type="Proteomes" id="UP000253472">
    <property type="component" value="Unassembled WGS sequence"/>
</dbReference>